<keyword evidence="1 2" id="KW-0129">CBS domain</keyword>
<dbReference type="InterPro" id="IPR046342">
    <property type="entry name" value="CBS_dom_sf"/>
</dbReference>
<feature type="domain" description="CBS" evidence="4">
    <location>
        <begin position="10"/>
        <end position="68"/>
    </location>
</feature>
<proteinExistence type="predicted"/>
<evidence type="ECO:0000259" key="4">
    <source>
        <dbReference type="PROSITE" id="PS51371"/>
    </source>
</evidence>
<dbReference type="Pfam" id="PF04972">
    <property type="entry name" value="BON"/>
    <property type="match status" value="1"/>
</dbReference>
<dbReference type="PANTHER" id="PTHR43080">
    <property type="entry name" value="CBS DOMAIN-CONTAINING PROTEIN CBSX3, MITOCHONDRIAL"/>
    <property type="match status" value="1"/>
</dbReference>
<dbReference type="InterPro" id="IPR017080">
    <property type="entry name" value="UCP036990_CBS_BON"/>
</dbReference>
<organism evidence="5 6">
    <name type="scientific">Antrihabitans stalagmiti</name>
    <dbReference type="NCBI Taxonomy" id="2799499"/>
    <lineage>
        <taxon>Bacteria</taxon>
        <taxon>Bacillati</taxon>
        <taxon>Actinomycetota</taxon>
        <taxon>Actinomycetes</taxon>
        <taxon>Mycobacteriales</taxon>
        <taxon>Nocardiaceae</taxon>
        <taxon>Antrihabitans</taxon>
    </lineage>
</organism>
<keyword evidence="6" id="KW-1185">Reference proteome</keyword>
<dbReference type="InterPro" id="IPR007055">
    <property type="entry name" value="BON_dom"/>
</dbReference>
<gene>
    <name evidence="5" type="ORF">JGU71_20675</name>
</gene>
<dbReference type="InterPro" id="IPR051257">
    <property type="entry name" value="Diverse_CBS-Domain"/>
</dbReference>
<dbReference type="PANTHER" id="PTHR43080:SF29">
    <property type="entry name" value="OS02G0818000 PROTEIN"/>
    <property type="match status" value="1"/>
</dbReference>
<dbReference type="EMBL" id="JAEMNV010000007">
    <property type="protein sequence ID" value="MBJ8341303.1"/>
    <property type="molecule type" value="Genomic_DNA"/>
</dbReference>
<evidence type="ECO:0000256" key="1">
    <source>
        <dbReference type="ARBA" id="ARBA00023122"/>
    </source>
</evidence>
<dbReference type="Pfam" id="PF00571">
    <property type="entry name" value="CBS"/>
    <property type="match status" value="2"/>
</dbReference>
<dbReference type="SMART" id="SM00116">
    <property type="entry name" value="CBS"/>
    <property type="match status" value="2"/>
</dbReference>
<evidence type="ECO:0000313" key="6">
    <source>
        <dbReference type="Proteomes" id="UP000655868"/>
    </source>
</evidence>
<protein>
    <submittedName>
        <fullName evidence="5">CBS domain-containing protein</fullName>
    </submittedName>
</protein>
<dbReference type="Gene3D" id="3.30.1340.30">
    <property type="match status" value="1"/>
</dbReference>
<dbReference type="Proteomes" id="UP000655868">
    <property type="component" value="Unassembled WGS sequence"/>
</dbReference>
<accession>A0A934NU27</accession>
<dbReference type="SUPFAM" id="SSF54631">
    <property type="entry name" value="CBS-domain pair"/>
    <property type="match status" value="1"/>
</dbReference>
<evidence type="ECO:0000259" key="3">
    <source>
        <dbReference type="PROSITE" id="PS50914"/>
    </source>
</evidence>
<feature type="domain" description="BON" evidence="3">
    <location>
        <begin position="144"/>
        <end position="213"/>
    </location>
</feature>
<dbReference type="RefSeq" id="WP_199706190.1">
    <property type="nucleotide sequence ID" value="NZ_JAEMNV010000007.1"/>
</dbReference>
<feature type="domain" description="CBS" evidence="4">
    <location>
        <begin position="91"/>
        <end position="147"/>
    </location>
</feature>
<comment type="caution">
    <text evidence="5">The sequence shown here is derived from an EMBL/GenBank/DDBJ whole genome shotgun (WGS) entry which is preliminary data.</text>
</comment>
<sequence length="213" mass="22526">MRYKTVADLMTTEVVNVREYTSFKDVVFALRNGEVSGVPVVDGGGHVVGVVSESDLLPKEAVRGPYPIEGTFWQRTRLRRKAAAQTARDAMSAPPITIGPAAPVARAAALLATRGIKRLPVVDADHKLIGIISRKDIVGVFARTDAEILRDVQEKVLAHCGSRAPSDIAATVKDGVVTLTGQVERVALISVLTTVTVAVPGVVGVVNRLTAAT</sequence>
<evidence type="ECO:0000256" key="2">
    <source>
        <dbReference type="PROSITE-ProRule" id="PRU00703"/>
    </source>
</evidence>
<dbReference type="InterPro" id="IPR000644">
    <property type="entry name" value="CBS_dom"/>
</dbReference>
<reference evidence="5" key="1">
    <citation type="submission" date="2020-12" db="EMBL/GenBank/DDBJ databases">
        <title>Antrihabitans popcorni sp. nov. and Antrihabitans auranticaus sp. nov., isolated from a larva cave.</title>
        <authorList>
            <person name="Lee S.D."/>
            <person name="Kim I.S."/>
        </authorList>
    </citation>
    <scope>NUCLEOTIDE SEQUENCE</scope>
    <source>
        <strain evidence="5">YC3-6</strain>
    </source>
</reference>
<dbReference type="AlphaFoldDB" id="A0A934NU27"/>
<evidence type="ECO:0000313" key="5">
    <source>
        <dbReference type="EMBL" id="MBJ8341303.1"/>
    </source>
</evidence>
<dbReference type="PROSITE" id="PS50914">
    <property type="entry name" value="BON"/>
    <property type="match status" value="1"/>
</dbReference>
<dbReference type="PROSITE" id="PS51371">
    <property type="entry name" value="CBS"/>
    <property type="match status" value="2"/>
</dbReference>
<dbReference type="Gene3D" id="3.10.580.10">
    <property type="entry name" value="CBS-domain"/>
    <property type="match status" value="1"/>
</dbReference>
<name>A0A934NU27_9NOCA</name>
<dbReference type="PIRSF" id="PIRSF036990">
    <property type="entry name" value="UCP036990_CBS_BON"/>
    <property type="match status" value="1"/>
</dbReference>